<name>A0A137P6K1_CONC2</name>
<dbReference type="PIRSF" id="PIRSF036696">
    <property type="entry name" value="ACY-1"/>
    <property type="match status" value="1"/>
</dbReference>
<evidence type="ECO:0000256" key="7">
    <source>
        <dbReference type="ARBA" id="ARBA00022833"/>
    </source>
</evidence>
<dbReference type="GO" id="GO:0004046">
    <property type="term" value="F:aminoacylase activity"/>
    <property type="evidence" value="ECO:0007669"/>
    <property type="project" value="UniProtKB-EC"/>
</dbReference>
<reference evidence="12 13" key="1">
    <citation type="journal article" date="2015" name="Genome Biol. Evol.">
        <title>Phylogenomic analyses indicate that early fungi evolved digesting cell walls of algal ancestors of land plants.</title>
        <authorList>
            <person name="Chang Y."/>
            <person name="Wang S."/>
            <person name="Sekimoto S."/>
            <person name="Aerts A.L."/>
            <person name="Choi C."/>
            <person name="Clum A."/>
            <person name="LaButti K.M."/>
            <person name="Lindquist E.A."/>
            <person name="Yee Ngan C."/>
            <person name="Ohm R.A."/>
            <person name="Salamov A.A."/>
            <person name="Grigoriev I.V."/>
            <person name="Spatafora J.W."/>
            <person name="Berbee M.L."/>
        </authorList>
    </citation>
    <scope>NUCLEOTIDE SEQUENCE [LARGE SCALE GENOMIC DNA]</scope>
    <source>
        <strain evidence="12 13">NRRL 28638</strain>
    </source>
</reference>
<feature type="binding site" evidence="10">
    <location>
        <position position="119"/>
    </location>
    <ligand>
        <name>Zn(2+)</name>
        <dbReference type="ChEBI" id="CHEBI:29105"/>
        <label>1</label>
    </ligand>
</feature>
<comment type="cofactor">
    <cofactor evidence="10">
        <name>Zn(2+)</name>
        <dbReference type="ChEBI" id="CHEBI:29105"/>
    </cofactor>
    <text evidence="10">Binds 2 Zn(2+) ions per subunit.</text>
</comment>
<comment type="subcellular location">
    <subcellularLocation>
        <location evidence="1">Cytoplasm</location>
    </subcellularLocation>
</comment>
<dbReference type="SUPFAM" id="SSF55031">
    <property type="entry name" value="Bacterial exopeptidase dimerisation domain"/>
    <property type="match status" value="1"/>
</dbReference>
<dbReference type="InterPro" id="IPR036264">
    <property type="entry name" value="Bact_exopeptidase_dim_dom"/>
</dbReference>
<dbReference type="NCBIfam" id="TIGR01880">
    <property type="entry name" value="Ac-peptdase-euk"/>
    <property type="match status" value="1"/>
</dbReference>
<dbReference type="Proteomes" id="UP000070444">
    <property type="component" value="Unassembled WGS sequence"/>
</dbReference>
<evidence type="ECO:0000256" key="5">
    <source>
        <dbReference type="ARBA" id="ARBA00022723"/>
    </source>
</evidence>
<dbReference type="InterPro" id="IPR002933">
    <property type="entry name" value="Peptidase_M20"/>
</dbReference>
<dbReference type="InterPro" id="IPR052083">
    <property type="entry name" value="Aminoacylase-1_M20A"/>
</dbReference>
<dbReference type="InterPro" id="IPR001261">
    <property type="entry name" value="ArgE/DapE_CS"/>
</dbReference>
<feature type="binding site" evidence="10">
    <location>
        <position position="154"/>
    </location>
    <ligand>
        <name>Zn(2+)</name>
        <dbReference type="ChEBI" id="CHEBI:29105"/>
        <label>2</label>
    </ligand>
</feature>
<sequence length="405" mass="45652">MNNVETQDGSEKLLIQKLQEYVKIKTVHPTPDYANSTKFLVDYSKELELPSRVIECVKGKPLVIMTWEGKDPKQQSILLNSHSDVVPVSLPNWKWDPFSGELTKDSEGKQIIVGRGTQDVKGVGVCYLEAIRALKKSNFVPNRTIHVAFSPDEEIGGFDGMKCFLESKEFKELNVGFSLDEGVTTPLNEYKVYYGERVTWAINVTANGDTGHGSTFVKNLAYDKFHKFYERLNKFRSKEEKKLESAKAANIGEVTTINLTVLKAGEASNTVPDTVNGYFDIRVSPKTNLPELKSNLVKWANETGVSFYYPRGTPAHAITDYKDTTWWKAFTESAKLHNVTLSPEIYVGGSDSRYLREKGIPALGVNPFRNNPYLAHNHNEYIKVDSLIDGYKFYKVLIPKLSNSI</sequence>
<evidence type="ECO:0000259" key="11">
    <source>
        <dbReference type="Pfam" id="PF07687"/>
    </source>
</evidence>
<keyword evidence="7 10" id="KW-0862">Zinc</keyword>
<evidence type="ECO:0000256" key="3">
    <source>
        <dbReference type="ARBA" id="ARBA00011913"/>
    </source>
</evidence>
<gene>
    <name evidence="12" type="ORF">CONCODRAFT_39263</name>
</gene>
<evidence type="ECO:0000256" key="2">
    <source>
        <dbReference type="ARBA" id="ARBA00006247"/>
    </source>
</evidence>
<proteinExistence type="inferred from homology"/>
<evidence type="ECO:0000256" key="8">
    <source>
        <dbReference type="ARBA" id="ARBA00029656"/>
    </source>
</evidence>
<evidence type="ECO:0000256" key="4">
    <source>
        <dbReference type="ARBA" id="ARBA00022490"/>
    </source>
</evidence>
<dbReference type="GO" id="GO:0046872">
    <property type="term" value="F:metal ion binding"/>
    <property type="evidence" value="ECO:0007669"/>
    <property type="project" value="UniProtKB-KW"/>
</dbReference>
<feature type="binding site" evidence="10">
    <location>
        <position position="82"/>
    </location>
    <ligand>
        <name>Zn(2+)</name>
        <dbReference type="ChEBI" id="CHEBI:29105"/>
        <label>1</label>
    </ligand>
</feature>
<keyword evidence="13" id="KW-1185">Reference proteome</keyword>
<dbReference type="SUPFAM" id="SSF53187">
    <property type="entry name" value="Zn-dependent exopeptidases"/>
    <property type="match status" value="1"/>
</dbReference>
<evidence type="ECO:0000313" key="13">
    <source>
        <dbReference type="Proteomes" id="UP000070444"/>
    </source>
</evidence>
<dbReference type="STRING" id="796925.A0A137P6K1"/>
<keyword evidence="5 10" id="KW-0479">Metal-binding</keyword>
<evidence type="ECO:0000256" key="1">
    <source>
        <dbReference type="ARBA" id="ARBA00004496"/>
    </source>
</evidence>
<dbReference type="GO" id="GO:0005737">
    <property type="term" value="C:cytoplasm"/>
    <property type="evidence" value="ECO:0007669"/>
    <property type="project" value="UniProtKB-SubCell"/>
</dbReference>
<dbReference type="PANTHER" id="PTHR45892">
    <property type="entry name" value="AMINOACYLASE-1"/>
    <property type="match status" value="1"/>
</dbReference>
<dbReference type="PROSITE" id="PS00758">
    <property type="entry name" value="ARGE_DAPE_CPG2_1"/>
    <property type="match status" value="1"/>
</dbReference>
<dbReference type="EMBL" id="KQ964498">
    <property type="protein sequence ID" value="KXN70589.1"/>
    <property type="molecule type" value="Genomic_DNA"/>
</dbReference>
<dbReference type="GO" id="GO:0006520">
    <property type="term" value="P:amino acid metabolic process"/>
    <property type="evidence" value="ECO:0007669"/>
    <property type="project" value="InterPro"/>
</dbReference>
<organism evidence="12 13">
    <name type="scientific">Conidiobolus coronatus (strain ATCC 28846 / CBS 209.66 / NRRL 28638)</name>
    <name type="common">Delacroixia coronata</name>
    <dbReference type="NCBI Taxonomy" id="796925"/>
    <lineage>
        <taxon>Eukaryota</taxon>
        <taxon>Fungi</taxon>
        <taxon>Fungi incertae sedis</taxon>
        <taxon>Zoopagomycota</taxon>
        <taxon>Entomophthoromycotina</taxon>
        <taxon>Entomophthoromycetes</taxon>
        <taxon>Entomophthorales</taxon>
        <taxon>Ancylistaceae</taxon>
        <taxon>Conidiobolus</taxon>
    </lineage>
</organism>
<dbReference type="AlphaFoldDB" id="A0A137P6K1"/>
<dbReference type="Pfam" id="PF07687">
    <property type="entry name" value="M20_dimer"/>
    <property type="match status" value="1"/>
</dbReference>
<feature type="domain" description="Peptidase M20 dimerisation" evidence="11">
    <location>
        <begin position="195"/>
        <end position="304"/>
    </location>
</feature>
<dbReference type="Gene3D" id="3.40.630.10">
    <property type="entry name" value="Zn peptidases"/>
    <property type="match status" value="1"/>
</dbReference>
<keyword evidence="6" id="KW-0378">Hydrolase</keyword>
<dbReference type="OrthoDB" id="3064516at2759"/>
<evidence type="ECO:0000313" key="12">
    <source>
        <dbReference type="EMBL" id="KXN70589.1"/>
    </source>
</evidence>
<feature type="binding site" evidence="10">
    <location>
        <position position="119"/>
    </location>
    <ligand>
        <name>Zn(2+)</name>
        <dbReference type="ChEBI" id="CHEBI:29105"/>
        <label>2</label>
    </ligand>
</feature>
<evidence type="ECO:0000256" key="9">
    <source>
        <dbReference type="PIRSR" id="PIRSR036696-1"/>
    </source>
</evidence>
<dbReference type="PROSITE" id="PS00759">
    <property type="entry name" value="ARGE_DAPE_CPG2_2"/>
    <property type="match status" value="1"/>
</dbReference>
<feature type="binding site" evidence="10">
    <location>
        <position position="181"/>
    </location>
    <ligand>
        <name>Zn(2+)</name>
        <dbReference type="ChEBI" id="CHEBI:29105"/>
        <label>1</label>
    </ligand>
</feature>
<feature type="binding site" evidence="10">
    <location>
        <position position="376"/>
    </location>
    <ligand>
        <name>Zn(2+)</name>
        <dbReference type="ChEBI" id="CHEBI:29105"/>
        <label>2</label>
    </ligand>
</feature>
<dbReference type="Gene3D" id="1.10.150.900">
    <property type="match status" value="1"/>
</dbReference>
<dbReference type="EC" id="3.5.1.14" evidence="3"/>
<dbReference type="InterPro" id="IPR010159">
    <property type="entry name" value="N-acyl_aa_amidohydrolase"/>
</dbReference>
<feature type="active site" description="Proton acceptor" evidence="9">
    <location>
        <position position="153"/>
    </location>
</feature>
<dbReference type="Pfam" id="PF01546">
    <property type="entry name" value="Peptidase_M20"/>
    <property type="match status" value="1"/>
</dbReference>
<comment type="similarity">
    <text evidence="2">Belongs to the peptidase M20A family.</text>
</comment>
<evidence type="ECO:0000256" key="10">
    <source>
        <dbReference type="PIRSR" id="PIRSR036696-2"/>
    </source>
</evidence>
<dbReference type="InterPro" id="IPR011650">
    <property type="entry name" value="Peptidase_M20_dimer"/>
</dbReference>
<evidence type="ECO:0000256" key="6">
    <source>
        <dbReference type="ARBA" id="ARBA00022801"/>
    </source>
</evidence>
<keyword evidence="4" id="KW-0963">Cytoplasm</keyword>
<feature type="active site" evidence="9">
    <location>
        <position position="84"/>
    </location>
</feature>
<protein>
    <recommendedName>
        <fullName evidence="3">N-acyl-aliphatic-L-amino acid amidohydrolase</fullName>
        <ecNumber evidence="3">3.5.1.14</ecNumber>
    </recommendedName>
    <alternativeName>
        <fullName evidence="8">N-acyl-L-amino-acid amidohydrolase</fullName>
    </alternativeName>
</protein>
<dbReference type="PANTHER" id="PTHR45892:SF1">
    <property type="entry name" value="AMINOACYLASE-1"/>
    <property type="match status" value="1"/>
</dbReference>
<accession>A0A137P6K1</accession>
<dbReference type="Gene3D" id="3.30.70.360">
    <property type="match status" value="1"/>
</dbReference>